<feature type="compositionally biased region" description="Polar residues" evidence="5">
    <location>
        <begin position="1"/>
        <end position="13"/>
    </location>
</feature>
<dbReference type="PANTHER" id="PTHR47424">
    <property type="entry name" value="REGULATORY PROTEIN GAL4"/>
    <property type="match status" value="1"/>
</dbReference>
<dbReference type="GO" id="GO:0000978">
    <property type="term" value="F:RNA polymerase II cis-regulatory region sequence-specific DNA binding"/>
    <property type="evidence" value="ECO:0007669"/>
    <property type="project" value="TreeGrafter"/>
</dbReference>
<keyword evidence="2" id="KW-0805">Transcription regulation</keyword>
<reference evidence="7" key="1">
    <citation type="submission" date="2023-06" db="EMBL/GenBank/DDBJ databases">
        <title>Genome-scale phylogeny and comparative genomics of the fungal order Sordariales.</title>
        <authorList>
            <consortium name="Lawrence Berkeley National Laboratory"/>
            <person name="Hensen N."/>
            <person name="Bonometti L."/>
            <person name="Westerberg I."/>
            <person name="Brannstrom I.O."/>
            <person name="Guillou S."/>
            <person name="Cros-Aarteil S."/>
            <person name="Calhoun S."/>
            <person name="Haridas S."/>
            <person name="Kuo A."/>
            <person name="Mondo S."/>
            <person name="Pangilinan J."/>
            <person name="Riley R."/>
            <person name="LaButti K."/>
            <person name="Andreopoulos B."/>
            <person name="Lipzen A."/>
            <person name="Chen C."/>
            <person name="Yanf M."/>
            <person name="Daum C."/>
            <person name="Ng V."/>
            <person name="Clum A."/>
            <person name="Steindorff A."/>
            <person name="Ohm R."/>
            <person name="Martin F."/>
            <person name="Silar P."/>
            <person name="Natvig D."/>
            <person name="Lalanne C."/>
            <person name="Gautier V."/>
            <person name="Ament-velasquez S.L."/>
            <person name="Kruys A."/>
            <person name="Hutchinson M.I."/>
            <person name="Powell A.J."/>
            <person name="Barry K."/>
            <person name="Miller A.N."/>
            <person name="Grigoriev I.V."/>
            <person name="Debuchy R."/>
            <person name="Gladieux P."/>
            <person name="Thoren M.H."/>
            <person name="Johannesson H."/>
        </authorList>
    </citation>
    <scope>NUCLEOTIDE SEQUENCE</scope>
    <source>
        <strain evidence="7">SMH3391-2</strain>
    </source>
</reference>
<protein>
    <submittedName>
        <fullName evidence="7">Fungal-specific transcription factor domain-containing protein</fullName>
    </submittedName>
</protein>
<proteinExistence type="predicted"/>
<sequence length="880" mass="95004">MFSTFSYGNTSPRTGAAAGREDGAPARSKRSQVRRACDWCKLMRIKCDSHRPCYNCQQAGRECAISGENQFRSIAAAVKEVERLRAQVREFESTAKTQKQQADSSKGSPSPSASSVDLLELSRRVSLSDSYAAAADRPSASRNGVRIDSIIYGVASLPFFLTRMGQFLQTSWQRSQPLDISICAGGPTVPPQLQQPDFISAGYLPRAQEEHFLDLFWHTHYFSFPILNEGQFRRDYKALWADTNAATGAAQSQQPPQRKPSPLVDIILALCIQLGNFPIRQIHTTGSDFDSDSSRHNNAIDQTIESPSLTTVQCYIFSIVYLYEAGLLNRAQVVAGKAIMMAMILGLPHEPLASESPAQKEICRRTWWSLYILDAKLSMEVGRPPMIGPSHSTCHLPTESPEVAASLGPHYTFDSTCPTWLGYQTQALRLLDVVRTVRSVLYSKYDVVVSENGYADFVANGSAREECARLLTDHMKDLTTWTKQVPSGYILPRRDGGQPYSMDRSPLDISPDILIHCQRQRLLLELQYHQHCMTLYQPFICFATSIADASTPHSDAKAAAGLQHAMTLTHIVHQALTTSDILSGVHHVFRWVKNALFTTLGYAYTFPISHATTTQTRRTIETAIAIVDMYRDILPEADTVAQIARILADDVDALIGGYRSGSGYGSWAAGTNGGTTTSSSLASSSLIGIGRDSISSASSSSGVGPLNAAEAVAKVVESATAAQMAANANTAAQAQVQPQHTVGQAPGGTAAVATESPVPAVGYQGNNNGIVNMEDVRQDMNLMIPTTGAMGMGMGNMGMNGTIGPGMLQVNGGGLAGPTGMAIGEEMLDFGFLHDLELSDGIVTNWDNMDMLWTNLSPGEGSNPESWTSMGGDVAVGGMG</sequence>
<dbReference type="AlphaFoldDB" id="A0AA40CEB5"/>
<evidence type="ECO:0000256" key="4">
    <source>
        <dbReference type="ARBA" id="ARBA00023242"/>
    </source>
</evidence>
<evidence type="ECO:0000256" key="3">
    <source>
        <dbReference type="ARBA" id="ARBA00023163"/>
    </source>
</evidence>
<dbReference type="PROSITE" id="PS50048">
    <property type="entry name" value="ZN2_CY6_FUNGAL_2"/>
    <property type="match status" value="1"/>
</dbReference>
<dbReference type="Pfam" id="PF00172">
    <property type="entry name" value="Zn_clus"/>
    <property type="match status" value="1"/>
</dbReference>
<keyword evidence="1" id="KW-0479">Metal-binding</keyword>
<accession>A0AA40CEB5</accession>
<keyword evidence="3" id="KW-0804">Transcription</keyword>
<dbReference type="PROSITE" id="PS00463">
    <property type="entry name" value="ZN2_CY6_FUNGAL_1"/>
    <property type="match status" value="1"/>
</dbReference>
<dbReference type="InterPro" id="IPR051127">
    <property type="entry name" value="Fungal_SecMet_Regulators"/>
</dbReference>
<dbReference type="Proteomes" id="UP001174934">
    <property type="component" value="Unassembled WGS sequence"/>
</dbReference>
<name>A0AA40CEB5_9PEZI</name>
<keyword evidence="8" id="KW-1185">Reference proteome</keyword>
<dbReference type="GO" id="GO:0005634">
    <property type="term" value="C:nucleus"/>
    <property type="evidence" value="ECO:0007669"/>
    <property type="project" value="TreeGrafter"/>
</dbReference>
<feature type="region of interest" description="Disordered" evidence="5">
    <location>
        <begin position="1"/>
        <end position="28"/>
    </location>
</feature>
<dbReference type="InterPro" id="IPR036864">
    <property type="entry name" value="Zn2-C6_fun-type_DNA-bd_sf"/>
</dbReference>
<dbReference type="GO" id="GO:0006351">
    <property type="term" value="P:DNA-templated transcription"/>
    <property type="evidence" value="ECO:0007669"/>
    <property type="project" value="InterPro"/>
</dbReference>
<feature type="compositionally biased region" description="Low complexity" evidence="5">
    <location>
        <begin position="104"/>
        <end position="115"/>
    </location>
</feature>
<dbReference type="GO" id="GO:0000435">
    <property type="term" value="P:positive regulation of transcription from RNA polymerase II promoter by galactose"/>
    <property type="evidence" value="ECO:0007669"/>
    <property type="project" value="TreeGrafter"/>
</dbReference>
<dbReference type="GO" id="GO:0008270">
    <property type="term" value="F:zinc ion binding"/>
    <property type="evidence" value="ECO:0007669"/>
    <property type="project" value="InterPro"/>
</dbReference>
<feature type="compositionally biased region" description="Polar residues" evidence="5">
    <location>
        <begin position="94"/>
        <end position="103"/>
    </location>
</feature>
<dbReference type="GO" id="GO:0000981">
    <property type="term" value="F:DNA-binding transcription factor activity, RNA polymerase II-specific"/>
    <property type="evidence" value="ECO:0007669"/>
    <property type="project" value="InterPro"/>
</dbReference>
<organism evidence="7 8">
    <name type="scientific">Bombardia bombarda</name>
    <dbReference type="NCBI Taxonomy" id="252184"/>
    <lineage>
        <taxon>Eukaryota</taxon>
        <taxon>Fungi</taxon>
        <taxon>Dikarya</taxon>
        <taxon>Ascomycota</taxon>
        <taxon>Pezizomycotina</taxon>
        <taxon>Sordariomycetes</taxon>
        <taxon>Sordariomycetidae</taxon>
        <taxon>Sordariales</taxon>
        <taxon>Lasiosphaeriaceae</taxon>
        <taxon>Bombardia</taxon>
    </lineage>
</organism>
<dbReference type="SUPFAM" id="SSF57701">
    <property type="entry name" value="Zn2/Cys6 DNA-binding domain"/>
    <property type="match status" value="1"/>
</dbReference>
<comment type="caution">
    <text evidence="7">The sequence shown here is derived from an EMBL/GenBank/DDBJ whole genome shotgun (WGS) entry which is preliminary data.</text>
</comment>
<dbReference type="CDD" id="cd12148">
    <property type="entry name" value="fungal_TF_MHR"/>
    <property type="match status" value="1"/>
</dbReference>
<evidence type="ECO:0000259" key="6">
    <source>
        <dbReference type="PROSITE" id="PS50048"/>
    </source>
</evidence>
<dbReference type="InterPro" id="IPR007219">
    <property type="entry name" value="XnlR_reg_dom"/>
</dbReference>
<evidence type="ECO:0000313" key="8">
    <source>
        <dbReference type="Proteomes" id="UP001174934"/>
    </source>
</evidence>
<dbReference type="InterPro" id="IPR001138">
    <property type="entry name" value="Zn2Cys6_DnaBD"/>
</dbReference>
<evidence type="ECO:0000256" key="2">
    <source>
        <dbReference type="ARBA" id="ARBA00023015"/>
    </source>
</evidence>
<dbReference type="EMBL" id="JAULSR010000001">
    <property type="protein sequence ID" value="KAK0634253.1"/>
    <property type="molecule type" value="Genomic_DNA"/>
</dbReference>
<feature type="domain" description="Zn(2)-C6 fungal-type" evidence="6">
    <location>
        <begin position="36"/>
        <end position="65"/>
    </location>
</feature>
<dbReference type="SMART" id="SM00066">
    <property type="entry name" value="GAL4"/>
    <property type="match status" value="1"/>
</dbReference>
<evidence type="ECO:0000256" key="5">
    <source>
        <dbReference type="SAM" id="MobiDB-lite"/>
    </source>
</evidence>
<keyword evidence="4" id="KW-0539">Nucleus</keyword>
<evidence type="ECO:0000256" key="1">
    <source>
        <dbReference type="ARBA" id="ARBA00022723"/>
    </source>
</evidence>
<dbReference type="Pfam" id="PF04082">
    <property type="entry name" value="Fungal_trans"/>
    <property type="match status" value="1"/>
</dbReference>
<dbReference type="PANTHER" id="PTHR47424:SF12">
    <property type="entry name" value="TRANSCRIPTION FACTOR ASQA"/>
    <property type="match status" value="1"/>
</dbReference>
<dbReference type="Gene3D" id="4.10.240.10">
    <property type="entry name" value="Zn(2)-C6 fungal-type DNA-binding domain"/>
    <property type="match status" value="1"/>
</dbReference>
<dbReference type="CDD" id="cd00067">
    <property type="entry name" value="GAL4"/>
    <property type="match status" value="1"/>
</dbReference>
<feature type="region of interest" description="Disordered" evidence="5">
    <location>
        <begin position="92"/>
        <end position="116"/>
    </location>
</feature>
<evidence type="ECO:0000313" key="7">
    <source>
        <dbReference type="EMBL" id="KAK0634253.1"/>
    </source>
</evidence>
<gene>
    <name evidence="7" type="ORF">B0T17DRAFT_547022</name>
</gene>
<dbReference type="SMART" id="SM00906">
    <property type="entry name" value="Fungal_trans"/>
    <property type="match status" value="1"/>
</dbReference>